<accession>G8X1X7</accession>
<evidence type="ECO:0008006" key="3">
    <source>
        <dbReference type="Google" id="ProtNLM"/>
    </source>
</evidence>
<dbReference type="RefSeq" id="WP_014141699.1">
    <property type="nucleotide sequence ID" value="NC_016111.1"/>
</dbReference>
<dbReference type="AlphaFoldDB" id="F8JX30"/>
<accession>F8JX30</accession>
<organism evidence="1 2">
    <name type="scientific">Streptantibioticus cattleyicolor (strain ATCC 35852 / DSM 46488 / JCM 4925 / NBRC 14057 / NRRL 8057)</name>
    <name type="common">Streptomyces cattleya</name>
    <dbReference type="NCBI Taxonomy" id="1003195"/>
    <lineage>
        <taxon>Bacteria</taxon>
        <taxon>Bacillati</taxon>
        <taxon>Actinomycetota</taxon>
        <taxon>Actinomycetes</taxon>
        <taxon>Kitasatosporales</taxon>
        <taxon>Streptomycetaceae</taxon>
        <taxon>Streptantibioticus</taxon>
    </lineage>
</organism>
<dbReference type="InterPro" id="IPR012467">
    <property type="entry name" value="DUF1684"/>
</dbReference>
<gene>
    <name evidence="1" type="ordered locus">SCATT_09300</name>
</gene>
<dbReference type="PANTHER" id="PTHR41913">
    <property type="entry name" value="DUF1684 DOMAIN-CONTAINING PROTEIN"/>
    <property type="match status" value="1"/>
</dbReference>
<dbReference type="STRING" id="1003195.SCATT_09300"/>
<dbReference type="OrthoDB" id="5493262at2"/>
<proteinExistence type="predicted"/>
<reference evidence="2" key="1">
    <citation type="submission" date="2011-12" db="EMBL/GenBank/DDBJ databases">
        <title>Complete genome sequence of Streptomyces cattleya strain DSM 46488.</title>
        <authorList>
            <person name="Ou H.-Y."/>
            <person name="Li P."/>
            <person name="Zhao C."/>
            <person name="O'Hagan D."/>
            <person name="Deng Z."/>
        </authorList>
    </citation>
    <scope>NUCLEOTIDE SEQUENCE [LARGE SCALE GENOMIC DNA]</scope>
    <source>
        <strain evidence="2">ATCC 35852 / DSM 46488 / JCM 4925 / NBRC 14057 / NRRL 8057</strain>
    </source>
</reference>
<dbReference type="Pfam" id="PF07920">
    <property type="entry name" value="DUF1684"/>
    <property type="match status" value="1"/>
</dbReference>
<dbReference type="PANTHER" id="PTHR41913:SF1">
    <property type="entry name" value="DUF1684 DOMAIN-CONTAINING PROTEIN"/>
    <property type="match status" value="1"/>
</dbReference>
<dbReference type="EMBL" id="CP003219">
    <property type="protein sequence ID" value="AEW93301.1"/>
    <property type="molecule type" value="Genomic_DNA"/>
</dbReference>
<dbReference type="PATRIC" id="fig|1003195.11.peg.2519"/>
<name>F8JX30_STREN</name>
<dbReference type="HOGENOM" id="CLU_093051_0_0_11"/>
<protein>
    <recommendedName>
        <fullName evidence="3">DUF1684 domain-containing protein</fullName>
    </recommendedName>
</protein>
<dbReference type="KEGG" id="sct:SCAT_0930"/>
<dbReference type="eggNOG" id="COG3358">
    <property type="taxonomic scope" value="Bacteria"/>
</dbReference>
<evidence type="ECO:0000313" key="2">
    <source>
        <dbReference type="Proteomes" id="UP000007842"/>
    </source>
</evidence>
<evidence type="ECO:0000313" key="1">
    <source>
        <dbReference type="EMBL" id="AEW93301.1"/>
    </source>
</evidence>
<dbReference type="Proteomes" id="UP000007842">
    <property type="component" value="Chromosome"/>
</dbReference>
<dbReference type="KEGG" id="scy:SCATT_09300"/>
<keyword evidence="2" id="KW-1185">Reference proteome</keyword>
<sequence>MSNHDTEEDWHEWRRRRVEAVSAPHGPLALTGTHWLADAEDGRLPRVPGHWREKGDELVLTASAADGITLDGVPVSGEVRLTAGRGGLAHGERALALVRPEGEWAVRVFDPAAAARQRFAGIDAFGYDPRWALTARFEPYPRRHGVRVANADGRERGLGLDGDLVFTAAGGEHRIAVAVEADGSLWGVVADATSGSQTFRFRFLRPPAPAADGTVQLDLNRAQLPPCAFSDAFLCPFPPPGNTLPFAVEAGEKAVLTR</sequence>